<dbReference type="EMBL" id="JACHEN010000005">
    <property type="protein sequence ID" value="MBB6215111.1"/>
    <property type="molecule type" value="Genomic_DNA"/>
</dbReference>
<dbReference type="PANTHER" id="PTHR48097:SF9">
    <property type="entry name" value="L-THREONINE ALDOLASE"/>
    <property type="match status" value="1"/>
</dbReference>
<evidence type="ECO:0000256" key="3">
    <source>
        <dbReference type="ARBA" id="ARBA00022898"/>
    </source>
</evidence>
<comment type="cofactor">
    <cofactor evidence="1">
        <name>pyridoxal 5'-phosphate</name>
        <dbReference type="ChEBI" id="CHEBI:597326"/>
    </cofactor>
</comment>
<dbReference type="GO" id="GO:0008732">
    <property type="term" value="F:L-allo-threonine aldolase activity"/>
    <property type="evidence" value="ECO:0007669"/>
    <property type="project" value="TreeGrafter"/>
</dbReference>
<dbReference type="GO" id="GO:0005829">
    <property type="term" value="C:cytosol"/>
    <property type="evidence" value="ECO:0007669"/>
    <property type="project" value="TreeGrafter"/>
</dbReference>
<keyword evidence="4 7" id="KW-0456">Lyase</keyword>
<organism evidence="7 8">
    <name type="scientific">Anaerosolibacter carboniphilus</name>
    <dbReference type="NCBI Taxonomy" id="1417629"/>
    <lineage>
        <taxon>Bacteria</taxon>
        <taxon>Bacillati</taxon>
        <taxon>Bacillota</taxon>
        <taxon>Clostridia</taxon>
        <taxon>Peptostreptococcales</taxon>
        <taxon>Thermotaleaceae</taxon>
        <taxon>Anaerosolibacter</taxon>
    </lineage>
</organism>
<accession>A0A841KP85</accession>
<dbReference type="GO" id="GO:0006567">
    <property type="term" value="P:L-threonine catabolic process"/>
    <property type="evidence" value="ECO:0007669"/>
    <property type="project" value="TreeGrafter"/>
</dbReference>
<name>A0A841KP85_9FIRM</name>
<dbReference type="NCBIfam" id="NF041359">
    <property type="entry name" value="GntG_guanitoxin"/>
    <property type="match status" value="1"/>
</dbReference>
<dbReference type="SUPFAM" id="SSF53383">
    <property type="entry name" value="PLP-dependent transferases"/>
    <property type="match status" value="1"/>
</dbReference>
<reference evidence="7 8" key="1">
    <citation type="submission" date="2020-08" db="EMBL/GenBank/DDBJ databases">
        <title>Genomic Encyclopedia of Type Strains, Phase IV (KMG-IV): sequencing the most valuable type-strain genomes for metagenomic binning, comparative biology and taxonomic classification.</title>
        <authorList>
            <person name="Goeker M."/>
        </authorList>
    </citation>
    <scope>NUCLEOTIDE SEQUENCE [LARGE SCALE GENOMIC DNA]</scope>
    <source>
        <strain evidence="7 8">DSM 103526</strain>
    </source>
</reference>
<dbReference type="Pfam" id="PF01212">
    <property type="entry name" value="Beta_elim_lyase"/>
    <property type="match status" value="1"/>
</dbReference>
<keyword evidence="8" id="KW-1185">Reference proteome</keyword>
<evidence type="ECO:0000256" key="1">
    <source>
        <dbReference type="ARBA" id="ARBA00001933"/>
    </source>
</evidence>
<dbReference type="RefSeq" id="WP_184309105.1">
    <property type="nucleotide sequence ID" value="NZ_JACHEN010000005.1"/>
</dbReference>
<dbReference type="InterPro" id="IPR001597">
    <property type="entry name" value="ArAA_b-elim_lyase/Thr_aldolase"/>
</dbReference>
<dbReference type="EC" id="4.1.2.5" evidence="7"/>
<feature type="modified residue" description="N6-(pyridoxal phosphate)lysine" evidence="5">
    <location>
        <position position="202"/>
    </location>
</feature>
<feature type="domain" description="Aromatic amino acid beta-eliminating lyase/threonine aldolase" evidence="6">
    <location>
        <begin position="6"/>
        <end position="286"/>
    </location>
</feature>
<dbReference type="GO" id="GO:0006545">
    <property type="term" value="P:glycine biosynthetic process"/>
    <property type="evidence" value="ECO:0007669"/>
    <property type="project" value="TreeGrafter"/>
</dbReference>
<dbReference type="PIRSF" id="PIRSF017617">
    <property type="entry name" value="Thr_aldolase"/>
    <property type="match status" value="1"/>
</dbReference>
<comment type="similarity">
    <text evidence="2">Belongs to the threonine aldolase family.</text>
</comment>
<evidence type="ECO:0000313" key="7">
    <source>
        <dbReference type="EMBL" id="MBB6215111.1"/>
    </source>
</evidence>
<comment type="caution">
    <text evidence="7">The sequence shown here is derived from an EMBL/GenBank/DDBJ whole genome shotgun (WGS) entry which is preliminary data.</text>
</comment>
<evidence type="ECO:0000256" key="5">
    <source>
        <dbReference type="PIRSR" id="PIRSR017617-1"/>
    </source>
</evidence>
<dbReference type="Gene3D" id="3.90.1150.10">
    <property type="entry name" value="Aspartate Aminotransferase, domain 1"/>
    <property type="match status" value="1"/>
</dbReference>
<evidence type="ECO:0000256" key="4">
    <source>
        <dbReference type="ARBA" id="ARBA00023239"/>
    </source>
</evidence>
<proteinExistence type="inferred from homology"/>
<evidence type="ECO:0000259" key="6">
    <source>
        <dbReference type="Pfam" id="PF01212"/>
    </source>
</evidence>
<dbReference type="InterPro" id="IPR023603">
    <property type="entry name" value="Low_specificity_L-TA-like"/>
</dbReference>
<dbReference type="AlphaFoldDB" id="A0A841KP85"/>
<dbReference type="FunFam" id="3.40.640.10:FF:000030">
    <property type="entry name" value="Low-specificity L-threonine aldolase"/>
    <property type="match status" value="1"/>
</dbReference>
<dbReference type="InterPro" id="IPR015421">
    <property type="entry name" value="PyrdxlP-dep_Trfase_major"/>
</dbReference>
<evidence type="ECO:0000313" key="8">
    <source>
        <dbReference type="Proteomes" id="UP000579281"/>
    </source>
</evidence>
<gene>
    <name evidence="7" type="ORF">HNQ80_001200</name>
</gene>
<dbReference type="Proteomes" id="UP000579281">
    <property type="component" value="Unassembled WGS sequence"/>
</dbReference>
<dbReference type="InterPro" id="IPR015424">
    <property type="entry name" value="PyrdxlP-dep_Trfase"/>
</dbReference>
<dbReference type="Gene3D" id="3.40.640.10">
    <property type="entry name" value="Type I PLP-dependent aspartate aminotransferase-like (Major domain)"/>
    <property type="match status" value="1"/>
</dbReference>
<dbReference type="CDD" id="cd06502">
    <property type="entry name" value="TA_like"/>
    <property type="match status" value="1"/>
</dbReference>
<evidence type="ECO:0000256" key="2">
    <source>
        <dbReference type="ARBA" id="ARBA00006966"/>
    </source>
</evidence>
<sequence length="346" mass="37970">MKEYIDLRSDTVTQPTQEMREAMFRAVVGDDIMGEDPTVRELETLSADILGKEDALFVTSGTLGNQIAVMALTNRGEEVIVGDTSHIFNLEVGALAALSQVQTRPIEVPTGTYSIEKMEELIQEEGIQRAKTSLICIENTNNLNAGFVVPVENINEVCALGRKYNIPVHLDGARIFNAEVASKVSVKEITRHVDTVMFALTKGLGSPFGAILAGNKDFIQKARWIKQRLGGGFRQAGFLAAPGIVALKTMMPQIEIDHHHAQLLGKGLSAIEGLKVDTTRIHTNIVTGSVEALPISIEDFLSKLMDAGIKAKRISKTSFRMVTHWGIEERHIKETIRSVEQIISNL</sequence>
<dbReference type="PANTHER" id="PTHR48097">
    <property type="entry name" value="L-THREONINE ALDOLASE-RELATED"/>
    <property type="match status" value="1"/>
</dbReference>
<protein>
    <submittedName>
        <fullName evidence="7">Threonine aldolase</fullName>
        <ecNumber evidence="7">4.1.2.5</ecNumber>
    </submittedName>
</protein>
<dbReference type="InterPro" id="IPR015422">
    <property type="entry name" value="PyrdxlP-dep_Trfase_small"/>
</dbReference>
<keyword evidence="3" id="KW-0663">Pyridoxal phosphate</keyword>